<dbReference type="AlphaFoldDB" id="A0A8E2E8H2"/>
<evidence type="ECO:0000313" key="8">
    <source>
        <dbReference type="Proteomes" id="UP000250266"/>
    </source>
</evidence>
<feature type="region of interest" description="Disordered" evidence="6">
    <location>
        <begin position="365"/>
        <end position="455"/>
    </location>
</feature>
<comment type="function">
    <text evidence="1">Required for peroxisome inheritance.</text>
</comment>
<proteinExistence type="inferred from homology"/>
<evidence type="ECO:0000256" key="3">
    <source>
        <dbReference type="ARBA" id="ARBA00010707"/>
    </source>
</evidence>
<evidence type="ECO:0000256" key="6">
    <source>
        <dbReference type="SAM" id="MobiDB-lite"/>
    </source>
</evidence>
<evidence type="ECO:0000256" key="2">
    <source>
        <dbReference type="ARBA" id="ARBA00004421"/>
    </source>
</evidence>
<name>A0A8E2E8H2_9PEZI</name>
<keyword evidence="5" id="KW-0472">Membrane</keyword>
<comment type="similarity">
    <text evidence="3">Belongs to the INP1 family.</text>
</comment>
<feature type="compositionally biased region" description="Low complexity" evidence="6">
    <location>
        <begin position="418"/>
        <end position="436"/>
    </location>
</feature>
<dbReference type="Pfam" id="PF12634">
    <property type="entry name" value="Inp1"/>
    <property type="match status" value="1"/>
</dbReference>
<evidence type="ECO:0000313" key="7">
    <source>
        <dbReference type="EMBL" id="OCK79193.1"/>
    </source>
</evidence>
<evidence type="ECO:0000256" key="5">
    <source>
        <dbReference type="ARBA" id="ARBA00023136"/>
    </source>
</evidence>
<feature type="compositionally biased region" description="Low complexity" evidence="6">
    <location>
        <begin position="315"/>
        <end position="333"/>
    </location>
</feature>
<sequence>MVMMLPSTAPPTPDNASPISHPGLRRSFTVPAQLTNGPRTASAASNETAGGIETLFTHTFAKVVSFSTASSITRPTSSMRRANVDLDIDTPGSIPWASYTERTLAAGPLRVYRVTSSNISFLHSGRFLHSVFPKSQCWCVDGESKFVLRVRQDSYYRIELPFTTDDDKAKVEEFKAVLGKVLQYEKTACPFKRGFHVDLPEPTETPVRKRPWKPPEKAKKWLFDKAWVPEDGPRPVIDGSDSATSSSYDEDDRESVKTSGTNEERSDSPITNEATPPRRLSVLQRAKTVNVARSITALPQMSTGLSPPPNSMLSAKPAAAADPDGGTADHSADAVSVSSVDSFYSLGGTLSQSSASIFMDATSFQESNPWVSEQEEQDWRDEASRETERPRGRHRRHVSDITITAHSRDNAEGRLPLSPTDAGGPSSTPSTPPLMSDSEDSFEPPLLDVPTPPDTIRLRKLTGASQRRAFSPMPHPQNLFRPPSQAPPRNQLSAALVQKTCAILLGPPAHLVALMLRIAAKISNGAFGFNTYRVPRDGERIPCSWESSGDEEEWHEDDFGIPLGNLEATALRKRELGSAWEVD</sequence>
<comment type="subcellular location">
    <subcellularLocation>
        <location evidence="2">Peroxisome membrane</location>
        <topology evidence="2">Peripheral membrane protein</topology>
    </subcellularLocation>
</comment>
<feature type="region of interest" description="Disordered" evidence="6">
    <location>
        <begin position="1"/>
        <end position="21"/>
    </location>
</feature>
<evidence type="ECO:0000256" key="1">
    <source>
        <dbReference type="ARBA" id="ARBA00003594"/>
    </source>
</evidence>
<protein>
    <recommendedName>
        <fullName evidence="4">Inheritance of peroxisomes protein 1</fullName>
    </recommendedName>
</protein>
<reference evidence="7 8" key="1">
    <citation type="journal article" date="2016" name="Nat. Commun.">
        <title>Ectomycorrhizal ecology is imprinted in the genome of the dominant symbiotic fungus Cenococcum geophilum.</title>
        <authorList>
            <consortium name="DOE Joint Genome Institute"/>
            <person name="Peter M."/>
            <person name="Kohler A."/>
            <person name="Ohm R.A."/>
            <person name="Kuo A."/>
            <person name="Krutzmann J."/>
            <person name="Morin E."/>
            <person name="Arend M."/>
            <person name="Barry K.W."/>
            <person name="Binder M."/>
            <person name="Choi C."/>
            <person name="Clum A."/>
            <person name="Copeland A."/>
            <person name="Grisel N."/>
            <person name="Haridas S."/>
            <person name="Kipfer T."/>
            <person name="LaButti K."/>
            <person name="Lindquist E."/>
            <person name="Lipzen A."/>
            <person name="Maire R."/>
            <person name="Meier B."/>
            <person name="Mihaltcheva S."/>
            <person name="Molinier V."/>
            <person name="Murat C."/>
            <person name="Poggeler S."/>
            <person name="Quandt C.A."/>
            <person name="Sperisen C."/>
            <person name="Tritt A."/>
            <person name="Tisserant E."/>
            <person name="Crous P.W."/>
            <person name="Henrissat B."/>
            <person name="Nehls U."/>
            <person name="Egli S."/>
            <person name="Spatafora J.W."/>
            <person name="Grigoriev I.V."/>
            <person name="Martin F.M."/>
        </authorList>
    </citation>
    <scope>NUCLEOTIDE SEQUENCE [LARGE SCALE GENOMIC DNA]</scope>
    <source>
        <strain evidence="7 8">CBS 459.81</strain>
    </source>
</reference>
<accession>A0A8E2E8H2</accession>
<feature type="region of interest" description="Disordered" evidence="6">
    <location>
        <begin position="300"/>
        <end position="333"/>
    </location>
</feature>
<dbReference type="Proteomes" id="UP000250266">
    <property type="component" value="Unassembled WGS sequence"/>
</dbReference>
<gene>
    <name evidence="7" type="ORF">K432DRAFT_444084</name>
</gene>
<feature type="compositionally biased region" description="Basic and acidic residues" evidence="6">
    <location>
        <begin position="380"/>
        <end position="390"/>
    </location>
</feature>
<organism evidence="7 8">
    <name type="scientific">Lepidopterella palustris CBS 459.81</name>
    <dbReference type="NCBI Taxonomy" id="1314670"/>
    <lineage>
        <taxon>Eukaryota</taxon>
        <taxon>Fungi</taxon>
        <taxon>Dikarya</taxon>
        <taxon>Ascomycota</taxon>
        <taxon>Pezizomycotina</taxon>
        <taxon>Dothideomycetes</taxon>
        <taxon>Pleosporomycetidae</taxon>
        <taxon>Mytilinidiales</taxon>
        <taxon>Argynnaceae</taxon>
        <taxon>Lepidopterella</taxon>
    </lineage>
</organism>
<evidence type="ECO:0000256" key="4">
    <source>
        <dbReference type="ARBA" id="ARBA00021397"/>
    </source>
</evidence>
<feature type="region of interest" description="Disordered" evidence="6">
    <location>
        <begin position="232"/>
        <end position="280"/>
    </location>
</feature>
<keyword evidence="8" id="KW-1185">Reference proteome</keyword>
<dbReference type="EMBL" id="KV745018">
    <property type="protein sequence ID" value="OCK79193.1"/>
    <property type="molecule type" value="Genomic_DNA"/>
</dbReference>
<dbReference type="GO" id="GO:0045033">
    <property type="term" value="P:peroxisome inheritance"/>
    <property type="evidence" value="ECO:0007669"/>
    <property type="project" value="InterPro"/>
</dbReference>
<dbReference type="OrthoDB" id="4097008at2759"/>
<dbReference type="InterPro" id="IPR024758">
    <property type="entry name" value="Inp1"/>
</dbReference>
<dbReference type="GO" id="GO:0005780">
    <property type="term" value="C:extrinsic component of intraperoxisomal membrane"/>
    <property type="evidence" value="ECO:0007669"/>
    <property type="project" value="InterPro"/>
</dbReference>